<feature type="region of interest" description="Disordered" evidence="1">
    <location>
        <begin position="1"/>
        <end position="38"/>
    </location>
</feature>
<name>A0A2N5VG63_9BASI</name>
<comment type="caution">
    <text evidence="2">The sequence shown here is derived from an EMBL/GenBank/DDBJ whole genome shotgun (WGS) entry which is preliminary data.</text>
</comment>
<sequence>MVGTRSSKPEIVTPDFSARVTPPPGSTSTTSIFLPKPTASPVSSPDSAIFHSFLDSSNLDLSAIMAGVANSDNPAASTSAPSALSRYTSTIEDIYPPLPFIAAPTSSQPNNPTIHQSAQPLSHVPDLGPQPSSPVRSTSCP</sequence>
<dbReference type="EMBL" id="PGCI01000019">
    <property type="protein sequence ID" value="PLW48989.1"/>
    <property type="molecule type" value="Genomic_DNA"/>
</dbReference>
<organism evidence="2 3">
    <name type="scientific">Puccinia coronata f. sp. avenae</name>
    <dbReference type="NCBI Taxonomy" id="200324"/>
    <lineage>
        <taxon>Eukaryota</taxon>
        <taxon>Fungi</taxon>
        <taxon>Dikarya</taxon>
        <taxon>Basidiomycota</taxon>
        <taxon>Pucciniomycotina</taxon>
        <taxon>Pucciniomycetes</taxon>
        <taxon>Pucciniales</taxon>
        <taxon>Pucciniaceae</taxon>
        <taxon>Puccinia</taxon>
    </lineage>
</organism>
<reference evidence="2 3" key="1">
    <citation type="submission" date="2017-11" db="EMBL/GenBank/DDBJ databases">
        <title>De novo assembly and phasing of dikaryotic genomes from two isolates of Puccinia coronata f. sp. avenae, the causal agent of oat crown rust.</title>
        <authorList>
            <person name="Miller M.E."/>
            <person name="Zhang Y."/>
            <person name="Omidvar V."/>
            <person name="Sperschneider J."/>
            <person name="Schwessinger B."/>
            <person name="Raley C."/>
            <person name="Palmer J.M."/>
            <person name="Garnica D."/>
            <person name="Upadhyaya N."/>
            <person name="Rathjen J."/>
            <person name="Taylor J.M."/>
            <person name="Park R.F."/>
            <person name="Dodds P.N."/>
            <person name="Hirsch C.D."/>
            <person name="Kianian S.F."/>
            <person name="Figueroa M."/>
        </authorList>
    </citation>
    <scope>NUCLEOTIDE SEQUENCE [LARGE SCALE GENOMIC DNA]</scope>
    <source>
        <strain evidence="2">12SD80</strain>
    </source>
</reference>
<feature type="compositionally biased region" description="Polar residues" evidence="1">
    <location>
        <begin position="104"/>
        <end position="120"/>
    </location>
</feature>
<gene>
    <name evidence="2" type="ORF">PCASD_05048</name>
</gene>
<dbReference type="AlphaFoldDB" id="A0A2N5VG63"/>
<feature type="region of interest" description="Disordered" evidence="1">
    <location>
        <begin position="100"/>
        <end position="141"/>
    </location>
</feature>
<evidence type="ECO:0000256" key="1">
    <source>
        <dbReference type="SAM" id="MobiDB-lite"/>
    </source>
</evidence>
<evidence type="ECO:0000313" key="2">
    <source>
        <dbReference type="EMBL" id="PLW48989.1"/>
    </source>
</evidence>
<proteinExistence type="predicted"/>
<accession>A0A2N5VG63</accession>
<evidence type="ECO:0000313" key="3">
    <source>
        <dbReference type="Proteomes" id="UP000235392"/>
    </source>
</evidence>
<protein>
    <submittedName>
        <fullName evidence="2">Uncharacterized protein</fullName>
    </submittedName>
</protein>
<dbReference type="Proteomes" id="UP000235392">
    <property type="component" value="Unassembled WGS sequence"/>
</dbReference>